<evidence type="ECO:0000256" key="3">
    <source>
        <dbReference type="ARBA" id="ARBA00022679"/>
    </source>
</evidence>
<evidence type="ECO:0000313" key="15">
    <source>
        <dbReference type="EMBL" id="MFN1216507.1"/>
    </source>
</evidence>
<keyword evidence="4 13" id="KW-0812">Transmembrane</keyword>
<dbReference type="Pfam" id="PF18927">
    <property type="entry name" value="CrtO"/>
    <property type="match status" value="1"/>
</dbReference>
<evidence type="ECO:0000256" key="10">
    <source>
        <dbReference type="ARBA" id="ARBA00023603"/>
    </source>
</evidence>
<feature type="transmembrane region" description="Helical" evidence="13">
    <location>
        <begin position="142"/>
        <end position="160"/>
    </location>
</feature>
<dbReference type="InterPro" id="IPR044021">
    <property type="entry name" value="CrtO"/>
</dbReference>
<evidence type="ECO:0000256" key="8">
    <source>
        <dbReference type="ARBA" id="ARBA00023315"/>
    </source>
</evidence>
<dbReference type="AlphaFoldDB" id="A0A135WLA3"/>
<sequence length="179" mass="20787">MKKSLILICIVAVTIALVYALVHFIGVKGFAFAMALNFLLMACVLVFTEALKSDFNSSYFKEKTWEKKGKIYESLGINIFRKLLVGIGWEKLNKKSKPVEKNAKALTYLHHRTKQDELGHLIILLIVLGFTIYVAWKFGILQSLWLLMLNIVLNLYPIFLQRYNRPRLERVIQLSKRRL</sequence>
<dbReference type="Proteomes" id="UP000070513">
    <property type="component" value="Unassembled WGS sequence"/>
</dbReference>
<feature type="transmembrane region" description="Helical" evidence="13">
    <location>
        <begin position="30"/>
        <end position="51"/>
    </location>
</feature>
<accession>A0A135WLA3</accession>
<evidence type="ECO:0000256" key="6">
    <source>
        <dbReference type="ARBA" id="ARBA00022989"/>
    </source>
</evidence>
<comment type="caution">
    <text evidence="14">The sequence shown here is derived from an EMBL/GenBank/DDBJ whole genome shotgun (WGS) entry which is preliminary data.</text>
</comment>
<dbReference type="UniPathway" id="UPA00029">
    <property type="reaction ID" value="UER00560"/>
</dbReference>
<keyword evidence="3" id="KW-0808">Transferase</keyword>
<protein>
    <recommendedName>
        <fullName evidence="11">Glycosyl-4,4'-diaponeurosporenoate acyltransferase</fullName>
    </recommendedName>
</protein>
<keyword evidence="17" id="KW-1185">Reference proteome</keyword>
<dbReference type="EMBL" id="LPUR01000001">
    <property type="protein sequence ID" value="KXH85552.1"/>
    <property type="molecule type" value="Genomic_DNA"/>
</dbReference>
<keyword evidence="2" id="KW-1003">Cell membrane</keyword>
<evidence type="ECO:0000313" key="17">
    <source>
        <dbReference type="Proteomes" id="UP001634154"/>
    </source>
</evidence>
<dbReference type="GO" id="GO:0016746">
    <property type="term" value="F:acyltransferase activity"/>
    <property type="evidence" value="ECO:0007669"/>
    <property type="project" value="UniProtKB-KW"/>
</dbReference>
<dbReference type="Proteomes" id="UP001634154">
    <property type="component" value="Unassembled WGS sequence"/>
</dbReference>
<reference evidence="15 17" key="4">
    <citation type="submission" date="2024-12" db="EMBL/GenBank/DDBJ databases">
        <title>Draft genome sequence of Chryseobacterium kwangjuense AG447.</title>
        <authorList>
            <person name="Cheptsov V.S."/>
            <person name="Belov A."/>
            <person name="Zavarzina A.G."/>
        </authorList>
    </citation>
    <scope>NUCLEOTIDE SEQUENCE [LARGE SCALE GENOMIC DNA]</scope>
    <source>
        <strain evidence="15 17">AG447</strain>
    </source>
</reference>
<keyword evidence="5" id="KW-0732">Signal</keyword>
<feature type="transmembrane region" description="Helical" evidence="13">
    <location>
        <begin position="118"/>
        <end position="136"/>
    </location>
</feature>
<evidence type="ECO:0000256" key="7">
    <source>
        <dbReference type="ARBA" id="ARBA00023136"/>
    </source>
</evidence>
<dbReference type="OrthoDB" id="669469at2"/>
<organism evidence="14 16">
    <name type="scientific">Chryseobacterium kwangjuense</name>
    <dbReference type="NCBI Taxonomy" id="267125"/>
    <lineage>
        <taxon>Bacteria</taxon>
        <taxon>Pseudomonadati</taxon>
        <taxon>Bacteroidota</taxon>
        <taxon>Flavobacteriia</taxon>
        <taxon>Flavobacteriales</taxon>
        <taxon>Weeksellaceae</taxon>
        <taxon>Chryseobacterium group</taxon>
        <taxon>Chryseobacterium</taxon>
    </lineage>
</organism>
<evidence type="ECO:0000256" key="11">
    <source>
        <dbReference type="ARBA" id="ARBA00023667"/>
    </source>
</evidence>
<keyword evidence="8" id="KW-0012">Acyltransferase</keyword>
<evidence type="ECO:0000256" key="5">
    <source>
        <dbReference type="ARBA" id="ARBA00022729"/>
    </source>
</evidence>
<reference evidence="16" key="1">
    <citation type="submission" date="2015-12" db="EMBL/GenBank/DDBJ databases">
        <title>Genome sequence of a biocontrol rhizobacterium Chryseobacterium kwangjuense strain KJ1R5 isolated from pepper (Capsicum annuum L.).</title>
        <authorList>
            <person name="Jeong J.-J."/>
            <person name="Park H."/>
            <person name="Mannaa M."/>
            <person name="Sang M.K."/>
            <person name="Choi I.-G."/>
            <person name="Kim K.D."/>
        </authorList>
    </citation>
    <scope>NUCLEOTIDE SEQUENCE [LARGE SCALE GENOMIC DNA]</scope>
    <source>
        <strain evidence="16">KJ1R5</strain>
    </source>
</reference>
<keyword evidence="7 13" id="KW-0472">Membrane</keyword>
<evidence type="ECO:0000256" key="4">
    <source>
        <dbReference type="ARBA" id="ARBA00022692"/>
    </source>
</evidence>
<keyword evidence="6 13" id="KW-1133">Transmembrane helix</keyword>
<dbReference type="EMBL" id="JBJXVJ010000001">
    <property type="protein sequence ID" value="MFN1216507.1"/>
    <property type="molecule type" value="Genomic_DNA"/>
</dbReference>
<evidence type="ECO:0000256" key="9">
    <source>
        <dbReference type="ARBA" id="ARBA00023588"/>
    </source>
</evidence>
<dbReference type="GO" id="GO:0005886">
    <property type="term" value="C:plasma membrane"/>
    <property type="evidence" value="ECO:0007669"/>
    <property type="project" value="UniProtKB-SubCell"/>
</dbReference>
<evidence type="ECO:0000256" key="13">
    <source>
        <dbReference type="SAM" id="Phobius"/>
    </source>
</evidence>
<proteinExistence type="inferred from homology"/>
<comment type="similarity">
    <text evidence="10">Belongs to the acyltransferase CrtO family.</text>
</comment>
<name>A0A135WLA3_9FLAO</name>
<evidence type="ECO:0000313" key="14">
    <source>
        <dbReference type="EMBL" id="KXH85552.1"/>
    </source>
</evidence>
<reference evidence="14" key="2">
    <citation type="submission" date="2015-12" db="EMBL/GenBank/DDBJ databases">
        <authorList>
            <person name="Shamseldin A."/>
            <person name="Moawad H."/>
            <person name="Abd El-Rahim W.M."/>
            <person name="Sadowsky M.J."/>
        </authorList>
    </citation>
    <scope>NUCLEOTIDE SEQUENCE</scope>
    <source>
        <strain evidence="14">KJ1R5</strain>
    </source>
</reference>
<evidence type="ECO:0000313" key="16">
    <source>
        <dbReference type="Proteomes" id="UP000070513"/>
    </source>
</evidence>
<evidence type="ECO:0000256" key="1">
    <source>
        <dbReference type="ARBA" id="ARBA00004162"/>
    </source>
</evidence>
<evidence type="ECO:0000256" key="12">
    <source>
        <dbReference type="ARBA" id="ARBA00025324"/>
    </source>
</evidence>
<dbReference type="RefSeq" id="WP_062649497.1">
    <property type="nucleotide sequence ID" value="NZ_JBJXVJ010000001.1"/>
</dbReference>
<comment type="function">
    <text evidence="12">Catalyzes the acylation of glycosyl-4,4'-diaponeurosporenoate, i.e. the esterification of glucose at the C6'' position with the carboxyl group of the C(15) fatty acid 12-methyltetradecanoic acid, to yield staphyloxanthin. This is the last step in the biosynthesis of this orange pigment, present in most staphylococci strains.</text>
</comment>
<comment type="subcellular location">
    <subcellularLocation>
        <location evidence="1">Cell membrane</location>
        <topology evidence="1">Single-pass membrane protein</topology>
    </subcellularLocation>
</comment>
<comment type="pathway">
    <text evidence="9">Carotenoid biosynthesis; staphyloxanthin biosynthesis; staphyloxanthin from farnesyl diphosphate: step 5/5.</text>
</comment>
<evidence type="ECO:0000256" key="2">
    <source>
        <dbReference type="ARBA" id="ARBA00022475"/>
    </source>
</evidence>
<gene>
    <name evidence="15" type="ORF">ACKW6Q_05915</name>
    <name evidence="14" type="ORF">AU378_07345</name>
</gene>
<reference evidence="14 16" key="3">
    <citation type="journal article" date="2016" name="Genome Announc.">
        <title>Draft Genome Sequence of a Biocontrol Rhizobacterium, Chryseobacterium kwangjuense Strain KJ1R5, Isolated from Pepper (Capsicum annuum).</title>
        <authorList>
            <person name="Jeong J.J."/>
            <person name="Park H."/>
            <person name="Park B.H."/>
            <person name="Mannaa M."/>
            <person name="Sang M.K."/>
            <person name="Choi I.G."/>
            <person name="Kim K.D."/>
        </authorList>
    </citation>
    <scope>NUCLEOTIDE SEQUENCE [LARGE SCALE GENOMIC DNA]</scope>
    <source>
        <strain evidence="14 16">KJ1R5</strain>
    </source>
</reference>